<proteinExistence type="predicted"/>
<dbReference type="AlphaFoldDB" id="A0A6J4N7B3"/>
<evidence type="ECO:0000256" key="1">
    <source>
        <dbReference type="SAM" id="Phobius"/>
    </source>
</evidence>
<name>A0A6J4N7B3_9CHLR</name>
<keyword evidence="1" id="KW-0812">Transmembrane</keyword>
<gene>
    <name evidence="2" type="ORF">AVDCRST_MAG93-8899</name>
</gene>
<organism evidence="2">
    <name type="scientific">uncultured Chloroflexia bacterium</name>
    <dbReference type="NCBI Taxonomy" id="1672391"/>
    <lineage>
        <taxon>Bacteria</taxon>
        <taxon>Bacillati</taxon>
        <taxon>Chloroflexota</taxon>
        <taxon>Chloroflexia</taxon>
        <taxon>environmental samples</taxon>
    </lineage>
</organism>
<keyword evidence="1" id="KW-0472">Membrane</keyword>
<sequence>MKDGAGASVKGFAFAAEMAVIALFLLNLNAVVPQLTCATKGHVSWGTTSRADLQRLLLFSQTRSYKDPLSC</sequence>
<feature type="transmembrane region" description="Helical" evidence="1">
    <location>
        <begin position="12"/>
        <end position="32"/>
    </location>
</feature>
<protein>
    <submittedName>
        <fullName evidence="2">Uncharacterized protein</fullName>
    </submittedName>
</protein>
<reference evidence="2" key="1">
    <citation type="submission" date="2020-02" db="EMBL/GenBank/DDBJ databases">
        <authorList>
            <person name="Meier V. D."/>
        </authorList>
    </citation>
    <scope>NUCLEOTIDE SEQUENCE</scope>
    <source>
        <strain evidence="2">AVDCRST_MAG93</strain>
    </source>
</reference>
<accession>A0A6J4N7B3</accession>
<dbReference type="EMBL" id="CADCTR010002984">
    <property type="protein sequence ID" value="CAA9377033.1"/>
    <property type="molecule type" value="Genomic_DNA"/>
</dbReference>
<keyword evidence="1" id="KW-1133">Transmembrane helix</keyword>
<evidence type="ECO:0000313" key="2">
    <source>
        <dbReference type="EMBL" id="CAA9377033.1"/>
    </source>
</evidence>